<dbReference type="Proteomes" id="UP000295794">
    <property type="component" value="Unassembled WGS sequence"/>
</dbReference>
<evidence type="ECO:0000313" key="2">
    <source>
        <dbReference type="EMBL" id="STQ91756.1"/>
    </source>
</evidence>
<evidence type="ECO:0000313" key="5">
    <source>
        <dbReference type="Proteomes" id="UP000295794"/>
    </source>
</evidence>
<dbReference type="OrthoDB" id="5365969at2"/>
<dbReference type="Pfam" id="PF01527">
    <property type="entry name" value="HTH_Tnp_1"/>
    <property type="match status" value="1"/>
</dbReference>
<evidence type="ECO:0000313" key="4">
    <source>
        <dbReference type="Proteomes" id="UP000255108"/>
    </source>
</evidence>
<organism evidence="2 4">
    <name type="scientific">Iodobacter fluviatilis</name>
    <dbReference type="NCBI Taxonomy" id="537"/>
    <lineage>
        <taxon>Bacteria</taxon>
        <taxon>Pseudomonadati</taxon>
        <taxon>Pseudomonadota</taxon>
        <taxon>Betaproteobacteria</taxon>
        <taxon>Neisseriales</taxon>
        <taxon>Chitinibacteraceae</taxon>
        <taxon>Iodobacter</taxon>
    </lineage>
</organism>
<feature type="coiled-coil region" evidence="1">
    <location>
        <begin position="65"/>
        <end position="92"/>
    </location>
</feature>
<evidence type="ECO:0000313" key="3">
    <source>
        <dbReference type="EMBL" id="TCU83736.1"/>
    </source>
</evidence>
<reference evidence="3 5" key="2">
    <citation type="submission" date="2019-03" db="EMBL/GenBank/DDBJ databases">
        <title>Genomic Encyclopedia of Type Strains, Phase IV (KMG-IV): sequencing the most valuable type-strain genomes for metagenomic binning, comparative biology and taxonomic classification.</title>
        <authorList>
            <person name="Goeker M."/>
        </authorList>
    </citation>
    <scope>NUCLEOTIDE SEQUENCE [LARGE SCALE GENOMIC DNA]</scope>
    <source>
        <strain evidence="3 5">DSM 3764</strain>
    </source>
</reference>
<protein>
    <submittedName>
        <fullName evidence="2 3">Transposase</fullName>
    </submittedName>
</protein>
<sequence>MSKRITQSHTPEFRAEAIKLVFEQGFSVAEAAARLNMKQSTLAYWVTQARKAVKNPSTQTEIPSAADLMAEVRQLRKELAEARMERDILKNRRRTLPGNHYPVRVREAMASSISDQAFVPGFGSISRWFLRLAEATTLSPFARE</sequence>
<dbReference type="InterPro" id="IPR051839">
    <property type="entry name" value="RD_transcriptional_regulator"/>
</dbReference>
<dbReference type="Gene3D" id="1.10.10.60">
    <property type="entry name" value="Homeodomain-like"/>
    <property type="match status" value="1"/>
</dbReference>
<dbReference type="Proteomes" id="UP000255108">
    <property type="component" value="Unassembled WGS sequence"/>
</dbReference>
<reference evidence="2 4" key="1">
    <citation type="submission" date="2018-06" db="EMBL/GenBank/DDBJ databases">
        <authorList>
            <consortium name="Pathogen Informatics"/>
            <person name="Doyle S."/>
        </authorList>
    </citation>
    <scope>NUCLEOTIDE SEQUENCE [LARGE SCALE GENOMIC DNA]</scope>
    <source>
        <strain evidence="2 4">NCTC11159</strain>
    </source>
</reference>
<keyword evidence="5" id="KW-1185">Reference proteome</keyword>
<dbReference type="EMBL" id="SMBT01000011">
    <property type="protein sequence ID" value="TCU83736.1"/>
    <property type="molecule type" value="Genomic_DNA"/>
</dbReference>
<dbReference type="GO" id="GO:0003677">
    <property type="term" value="F:DNA binding"/>
    <property type="evidence" value="ECO:0007669"/>
    <property type="project" value="InterPro"/>
</dbReference>
<proteinExistence type="predicted"/>
<dbReference type="InterPro" id="IPR002514">
    <property type="entry name" value="Transposase_8"/>
</dbReference>
<keyword evidence="1" id="KW-0175">Coiled coil</keyword>
<dbReference type="EMBL" id="UGHR01000001">
    <property type="protein sequence ID" value="STQ91756.1"/>
    <property type="molecule type" value="Genomic_DNA"/>
</dbReference>
<accession>A0A377Q8Z3</accession>
<gene>
    <name evidence="3" type="ORF">EV682_11199</name>
    <name evidence="2" type="ORF">NCTC11159_02835</name>
</gene>
<dbReference type="InterPro" id="IPR009057">
    <property type="entry name" value="Homeodomain-like_sf"/>
</dbReference>
<dbReference type="AlphaFoldDB" id="A0A377Q8Z3"/>
<dbReference type="SUPFAM" id="SSF46689">
    <property type="entry name" value="Homeodomain-like"/>
    <property type="match status" value="1"/>
</dbReference>
<dbReference type="PANTHER" id="PTHR33215:SF13">
    <property type="entry name" value="PROTEIN DISTAL ANTENNA"/>
    <property type="match status" value="1"/>
</dbReference>
<dbReference type="PANTHER" id="PTHR33215">
    <property type="entry name" value="PROTEIN DISTAL ANTENNA"/>
    <property type="match status" value="1"/>
</dbReference>
<evidence type="ECO:0000256" key="1">
    <source>
        <dbReference type="SAM" id="Coils"/>
    </source>
</evidence>
<dbReference type="GO" id="GO:0004803">
    <property type="term" value="F:transposase activity"/>
    <property type="evidence" value="ECO:0007669"/>
    <property type="project" value="InterPro"/>
</dbReference>
<name>A0A377Q8Z3_9NEIS</name>
<dbReference type="GO" id="GO:0006313">
    <property type="term" value="P:DNA transposition"/>
    <property type="evidence" value="ECO:0007669"/>
    <property type="project" value="InterPro"/>
</dbReference>